<protein>
    <submittedName>
        <fullName evidence="2">Os06g0676000 protein</fullName>
    </submittedName>
</protein>
<accession>C7J4D6</accession>
<dbReference type="AlphaFoldDB" id="C7J4D6"/>
<dbReference type="Proteomes" id="UP000000763">
    <property type="component" value="Chromosome 6"/>
</dbReference>
<evidence type="ECO:0000313" key="2">
    <source>
        <dbReference type="EMBL" id="BAH93682.1"/>
    </source>
</evidence>
<feature type="non-terminal residue" evidence="2">
    <location>
        <position position="1"/>
    </location>
</feature>
<sequence>ASFCSSSTPKIHKQQDKNGAAHKFKSHFCDNMGNWFVYRCHQHLLPDNKLCQAASPQRSIDCIPSILRDIRFPGDAHIHGCNSLPRFPEEQESYPAIAGGRFDGPHSRSRHGH</sequence>
<feature type="region of interest" description="Disordered" evidence="1">
    <location>
        <begin position="1"/>
        <end position="20"/>
    </location>
</feature>
<gene>
    <name evidence="2" type="ordered locus">Os06g0676000</name>
</gene>
<organism evidence="2 3">
    <name type="scientific">Oryza sativa subsp. japonica</name>
    <name type="common">Rice</name>
    <dbReference type="NCBI Taxonomy" id="39947"/>
    <lineage>
        <taxon>Eukaryota</taxon>
        <taxon>Viridiplantae</taxon>
        <taxon>Streptophyta</taxon>
        <taxon>Embryophyta</taxon>
        <taxon>Tracheophyta</taxon>
        <taxon>Spermatophyta</taxon>
        <taxon>Magnoliopsida</taxon>
        <taxon>Liliopsida</taxon>
        <taxon>Poales</taxon>
        <taxon>Poaceae</taxon>
        <taxon>BOP clade</taxon>
        <taxon>Oryzoideae</taxon>
        <taxon>Oryzeae</taxon>
        <taxon>Oryzinae</taxon>
        <taxon>Oryza</taxon>
        <taxon>Oryza sativa</taxon>
    </lineage>
</organism>
<reference evidence="3" key="2">
    <citation type="journal article" date="2008" name="Nucleic Acids Res.">
        <title>The rice annotation project database (RAP-DB): 2008 update.</title>
        <authorList>
            <consortium name="The rice annotation project (RAP)"/>
        </authorList>
    </citation>
    <scope>GENOME REANNOTATION</scope>
    <source>
        <strain evidence="3">cv. Nipponbare</strain>
    </source>
</reference>
<dbReference type="EMBL" id="AP008212">
    <property type="protein sequence ID" value="BAH93682.1"/>
    <property type="molecule type" value="Genomic_DNA"/>
</dbReference>
<name>C7J4D6_ORYSJ</name>
<proteinExistence type="predicted"/>
<reference evidence="2 3" key="1">
    <citation type="journal article" date="2005" name="Nature">
        <title>The map-based sequence of the rice genome.</title>
        <authorList>
            <consortium name="International rice genome sequencing project (IRGSP)"/>
            <person name="Matsumoto T."/>
            <person name="Wu J."/>
            <person name="Kanamori H."/>
            <person name="Katayose Y."/>
            <person name="Fujisawa M."/>
            <person name="Namiki N."/>
            <person name="Mizuno H."/>
            <person name="Yamamoto K."/>
            <person name="Antonio B.A."/>
            <person name="Baba T."/>
            <person name="Sakata K."/>
            <person name="Nagamura Y."/>
            <person name="Aoki H."/>
            <person name="Arikawa K."/>
            <person name="Arita K."/>
            <person name="Bito T."/>
            <person name="Chiden Y."/>
            <person name="Fujitsuka N."/>
            <person name="Fukunaka R."/>
            <person name="Hamada M."/>
            <person name="Harada C."/>
            <person name="Hayashi A."/>
            <person name="Hijishita S."/>
            <person name="Honda M."/>
            <person name="Hosokawa S."/>
            <person name="Ichikawa Y."/>
            <person name="Idonuma A."/>
            <person name="Iijima M."/>
            <person name="Ikeda M."/>
            <person name="Ikeno M."/>
            <person name="Ito K."/>
            <person name="Ito S."/>
            <person name="Ito T."/>
            <person name="Ito Y."/>
            <person name="Ito Y."/>
            <person name="Iwabuchi A."/>
            <person name="Kamiya K."/>
            <person name="Karasawa W."/>
            <person name="Kurita K."/>
            <person name="Katagiri S."/>
            <person name="Kikuta A."/>
            <person name="Kobayashi H."/>
            <person name="Kobayashi N."/>
            <person name="Machita K."/>
            <person name="Maehara T."/>
            <person name="Masukawa M."/>
            <person name="Mizubayashi T."/>
            <person name="Mukai Y."/>
            <person name="Nagasaki H."/>
            <person name="Nagata Y."/>
            <person name="Naito S."/>
            <person name="Nakashima M."/>
            <person name="Nakama Y."/>
            <person name="Nakamichi Y."/>
            <person name="Nakamura M."/>
            <person name="Meguro A."/>
            <person name="Negishi M."/>
            <person name="Ohta I."/>
            <person name="Ohta T."/>
            <person name="Okamoto M."/>
            <person name="Ono N."/>
            <person name="Saji S."/>
            <person name="Sakaguchi M."/>
            <person name="Sakai K."/>
            <person name="Shibata M."/>
            <person name="Shimokawa T."/>
            <person name="Song J."/>
            <person name="Takazaki Y."/>
            <person name="Terasawa K."/>
            <person name="Tsugane M."/>
            <person name="Tsuji K."/>
            <person name="Ueda S."/>
            <person name="Waki K."/>
            <person name="Yamagata H."/>
            <person name="Yamamoto M."/>
            <person name="Yamamoto S."/>
            <person name="Yamane H."/>
            <person name="Yoshiki S."/>
            <person name="Yoshihara R."/>
            <person name="Yukawa K."/>
            <person name="Zhong H."/>
            <person name="Yano M."/>
            <person name="Yuan Q."/>
            <person name="Ouyang S."/>
            <person name="Liu J."/>
            <person name="Jones K.M."/>
            <person name="Gansberger K."/>
            <person name="Moffat K."/>
            <person name="Hill J."/>
            <person name="Bera J."/>
            <person name="Fadrosh D."/>
            <person name="Jin S."/>
            <person name="Johri S."/>
            <person name="Kim M."/>
            <person name="Overton L."/>
            <person name="Reardon M."/>
            <person name="Tsitrin T."/>
            <person name="Vuong H."/>
            <person name="Weaver B."/>
            <person name="Ciecko A."/>
            <person name="Tallon L."/>
            <person name="Jackson J."/>
            <person name="Pai G."/>
            <person name="Aken S.V."/>
            <person name="Utterback T."/>
            <person name="Reidmuller S."/>
            <person name="Feldblyum T."/>
            <person name="Hsiao J."/>
            <person name="Zismann V."/>
            <person name="Iobst S."/>
            <person name="de Vazeille A.R."/>
            <person name="Buell C.R."/>
            <person name="Ying K."/>
            <person name="Li Y."/>
            <person name="Lu T."/>
            <person name="Huang Y."/>
            <person name="Zhao Q."/>
            <person name="Feng Q."/>
            <person name="Zhang L."/>
            <person name="Zhu J."/>
            <person name="Weng Q."/>
            <person name="Mu J."/>
            <person name="Lu Y."/>
            <person name="Fan D."/>
            <person name="Liu Y."/>
            <person name="Guan J."/>
            <person name="Zhang Y."/>
            <person name="Yu S."/>
            <person name="Liu X."/>
            <person name="Zhang Y."/>
            <person name="Hong G."/>
            <person name="Han B."/>
            <person name="Choisne N."/>
            <person name="Demange N."/>
            <person name="Orjeda G."/>
            <person name="Samain S."/>
            <person name="Cattolico L."/>
            <person name="Pelletier E."/>
            <person name="Couloux A."/>
            <person name="Segurens B."/>
            <person name="Wincker P."/>
            <person name="D'Hont A."/>
            <person name="Scarpelli C."/>
            <person name="Weissenbach J."/>
            <person name="Salanoubat M."/>
            <person name="Quetier F."/>
            <person name="Yu Y."/>
            <person name="Kim H.R."/>
            <person name="Rambo T."/>
            <person name="Currie J."/>
            <person name="Collura K."/>
            <person name="Luo M."/>
            <person name="Yang T."/>
            <person name="Ammiraju J.S.S."/>
            <person name="Engler F."/>
            <person name="Soderlund C."/>
            <person name="Wing R.A."/>
            <person name="Palmer L.E."/>
            <person name="de la Bastide M."/>
            <person name="Spiegel L."/>
            <person name="Nascimento L."/>
            <person name="Zutavern T."/>
            <person name="O'Shaughnessy A."/>
            <person name="Dike S."/>
            <person name="Dedhia N."/>
            <person name="Preston R."/>
            <person name="Balija V."/>
            <person name="McCombie W.R."/>
            <person name="Chow T."/>
            <person name="Chen H."/>
            <person name="Chung M."/>
            <person name="Chen C."/>
            <person name="Shaw J."/>
            <person name="Wu H."/>
            <person name="Hsiao K."/>
            <person name="Chao Y."/>
            <person name="Chu M."/>
            <person name="Cheng C."/>
            <person name="Hour A."/>
            <person name="Lee P."/>
            <person name="Lin S."/>
            <person name="Lin Y."/>
            <person name="Liou J."/>
            <person name="Liu S."/>
            <person name="Hsing Y."/>
            <person name="Raghuvanshi S."/>
            <person name="Mohanty A."/>
            <person name="Bharti A.K."/>
            <person name="Gaur A."/>
            <person name="Gupta V."/>
            <person name="Kumar D."/>
            <person name="Ravi V."/>
            <person name="Vij S."/>
            <person name="Kapur A."/>
            <person name="Khurana P."/>
            <person name="Khurana P."/>
            <person name="Khurana J.P."/>
            <person name="Tyagi A.K."/>
            <person name="Gaikwad K."/>
            <person name="Singh A."/>
            <person name="Dalal V."/>
            <person name="Srivastava S."/>
            <person name="Dixit A."/>
            <person name="Pal A.K."/>
            <person name="Ghazi I.A."/>
            <person name="Yadav M."/>
            <person name="Pandit A."/>
            <person name="Bhargava A."/>
            <person name="Sureshbabu K."/>
            <person name="Batra K."/>
            <person name="Sharma T.R."/>
            <person name="Mohapatra T."/>
            <person name="Singh N.K."/>
            <person name="Messing J."/>
            <person name="Nelson A.B."/>
            <person name="Fuks G."/>
            <person name="Kavchok S."/>
            <person name="Keizer G."/>
            <person name="Linton E."/>
            <person name="Llaca V."/>
            <person name="Song R."/>
            <person name="Tanyolac B."/>
            <person name="Young S."/>
            <person name="Ho-Il K."/>
            <person name="Hahn J.H."/>
            <person name="Sangsakoo G."/>
            <person name="Vanavichit A."/>
            <person name="de Mattos Luiz.A.T."/>
            <person name="Zimmer P.D."/>
            <person name="Malone G."/>
            <person name="Dellagostin O."/>
            <person name="de Oliveira A.C."/>
            <person name="Bevan M."/>
            <person name="Bancroft I."/>
            <person name="Minx P."/>
            <person name="Cordum H."/>
            <person name="Wilson R."/>
            <person name="Cheng Z."/>
            <person name="Jin W."/>
            <person name="Jiang J."/>
            <person name="Leong S.A."/>
            <person name="Iwama H."/>
            <person name="Gojobori T."/>
            <person name="Itoh T."/>
            <person name="Niimura Y."/>
            <person name="Fujii Y."/>
            <person name="Habara T."/>
            <person name="Sakai H."/>
            <person name="Sato Y."/>
            <person name="Wilson G."/>
            <person name="Kumar K."/>
            <person name="McCouch S."/>
            <person name="Juretic N."/>
            <person name="Hoen D."/>
            <person name="Wright S."/>
            <person name="Bruskiewich R."/>
            <person name="Bureau T."/>
            <person name="Miyao A."/>
            <person name="Hirochika H."/>
            <person name="Nishikawa T."/>
            <person name="Kadowaki K."/>
            <person name="Sugiura M."/>
            <person name="Burr B."/>
            <person name="Sasaki T."/>
        </authorList>
    </citation>
    <scope>NUCLEOTIDE SEQUENCE [LARGE SCALE GENOMIC DNA]</scope>
    <source>
        <strain evidence="3">cv. Nipponbare</strain>
    </source>
</reference>
<evidence type="ECO:0000256" key="1">
    <source>
        <dbReference type="SAM" id="MobiDB-lite"/>
    </source>
</evidence>
<evidence type="ECO:0000313" key="3">
    <source>
        <dbReference type="Proteomes" id="UP000000763"/>
    </source>
</evidence>
<dbReference type="KEGG" id="dosa:Os06g0676000"/>